<sequence length="383" mass="43692">MDITGQLSSSVESAKNRMQRFRTMLPEWKMLDSLQQVQKLETAINRMKNVHNEVKIDLAEAKSGIAAGDCADSVEVMADADGVMKTIKSFIYELEDALDDIDKTPMFPKQSPEKAEVEDEELLDYDDEEMVDGDMNQKEGQTKKDDGDILKAAKKLLQASNQEQNIRSCLEQRLALQRVAQDLVQLEQSLLMVNPTRMSLERLQSAVDQNKQHTMRAIKRMEEADNKSRNHNELMSEAARMAGQAATTYPWSKEAKKTYQMDYEDRLRTVQASIDTLKTTYRPNMSAAGCSSTSSSSSTSANSLKDRISKIRMDKTTRRMILIKQEGRVKKHMNKCELSHVCKACRRWGHNTTMCRYYEDVDKIIADLEEELKKIDRPEPSGQ</sequence>
<feature type="compositionally biased region" description="Low complexity" evidence="1">
    <location>
        <begin position="291"/>
        <end position="300"/>
    </location>
</feature>
<dbReference type="EMBL" id="JAUCMV010000001">
    <property type="protein sequence ID" value="KAK0427851.1"/>
    <property type="molecule type" value="Genomic_DNA"/>
</dbReference>
<evidence type="ECO:0000256" key="1">
    <source>
        <dbReference type="SAM" id="MobiDB-lite"/>
    </source>
</evidence>
<gene>
    <name evidence="2" type="ORF">QR680_010452</name>
</gene>
<feature type="region of interest" description="Disordered" evidence="1">
    <location>
        <begin position="285"/>
        <end position="304"/>
    </location>
</feature>
<evidence type="ECO:0000313" key="2">
    <source>
        <dbReference type="EMBL" id="KAK0427851.1"/>
    </source>
</evidence>
<organism evidence="2 3">
    <name type="scientific">Steinernema hermaphroditum</name>
    <dbReference type="NCBI Taxonomy" id="289476"/>
    <lineage>
        <taxon>Eukaryota</taxon>
        <taxon>Metazoa</taxon>
        <taxon>Ecdysozoa</taxon>
        <taxon>Nematoda</taxon>
        <taxon>Chromadorea</taxon>
        <taxon>Rhabditida</taxon>
        <taxon>Tylenchina</taxon>
        <taxon>Panagrolaimomorpha</taxon>
        <taxon>Strongyloidoidea</taxon>
        <taxon>Steinernematidae</taxon>
        <taxon>Steinernema</taxon>
    </lineage>
</organism>
<name>A0AA39IP31_9BILA</name>
<reference evidence="2" key="1">
    <citation type="submission" date="2023-06" db="EMBL/GenBank/DDBJ databases">
        <title>Genomic analysis of the entomopathogenic nematode Steinernema hermaphroditum.</title>
        <authorList>
            <person name="Schwarz E.M."/>
            <person name="Heppert J.K."/>
            <person name="Baniya A."/>
            <person name="Schwartz H.T."/>
            <person name="Tan C.-H."/>
            <person name="Antoshechkin I."/>
            <person name="Sternberg P.W."/>
            <person name="Goodrich-Blair H."/>
            <person name="Dillman A.R."/>
        </authorList>
    </citation>
    <scope>NUCLEOTIDE SEQUENCE</scope>
    <source>
        <strain evidence="2">PS9179</strain>
        <tissue evidence="2">Whole animal</tissue>
    </source>
</reference>
<dbReference type="AlphaFoldDB" id="A0AA39IP31"/>
<protein>
    <submittedName>
        <fullName evidence="2">Uncharacterized protein</fullName>
    </submittedName>
</protein>
<accession>A0AA39IP31</accession>
<keyword evidence="3" id="KW-1185">Reference proteome</keyword>
<dbReference type="Proteomes" id="UP001175271">
    <property type="component" value="Unassembled WGS sequence"/>
</dbReference>
<comment type="caution">
    <text evidence="2">The sequence shown here is derived from an EMBL/GenBank/DDBJ whole genome shotgun (WGS) entry which is preliminary data.</text>
</comment>
<evidence type="ECO:0000313" key="3">
    <source>
        <dbReference type="Proteomes" id="UP001175271"/>
    </source>
</evidence>
<proteinExistence type="predicted"/>